<protein>
    <submittedName>
        <fullName evidence="1">Uncharacterized protein</fullName>
    </submittedName>
</protein>
<reference evidence="1" key="1">
    <citation type="submission" date="2014-09" db="EMBL/GenBank/DDBJ databases">
        <authorList>
            <person name="Magalhaes I.L.F."/>
            <person name="Oliveira U."/>
            <person name="Santos F.R."/>
            <person name="Vidigal T.H.D.A."/>
            <person name="Brescovit A.D."/>
            <person name="Santos A.J."/>
        </authorList>
    </citation>
    <scope>NUCLEOTIDE SEQUENCE</scope>
    <source>
        <tissue evidence="1">Shoot tissue taken approximately 20 cm above the soil surface</tissue>
    </source>
</reference>
<evidence type="ECO:0000313" key="1">
    <source>
        <dbReference type="EMBL" id="JAE30270.1"/>
    </source>
</evidence>
<accession>A0A0A9GZ66</accession>
<dbReference type="EMBL" id="GBRH01167626">
    <property type="protein sequence ID" value="JAE30270.1"/>
    <property type="molecule type" value="Transcribed_RNA"/>
</dbReference>
<organism evidence="1">
    <name type="scientific">Arundo donax</name>
    <name type="common">Giant reed</name>
    <name type="synonym">Donax arundinaceus</name>
    <dbReference type="NCBI Taxonomy" id="35708"/>
    <lineage>
        <taxon>Eukaryota</taxon>
        <taxon>Viridiplantae</taxon>
        <taxon>Streptophyta</taxon>
        <taxon>Embryophyta</taxon>
        <taxon>Tracheophyta</taxon>
        <taxon>Spermatophyta</taxon>
        <taxon>Magnoliopsida</taxon>
        <taxon>Liliopsida</taxon>
        <taxon>Poales</taxon>
        <taxon>Poaceae</taxon>
        <taxon>PACMAD clade</taxon>
        <taxon>Arundinoideae</taxon>
        <taxon>Arundineae</taxon>
        <taxon>Arundo</taxon>
    </lineage>
</organism>
<reference evidence="1" key="2">
    <citation type="journal article" date="2015" name="Data Brief">
        <title>Shoot transcriptome of the giant reed, Arundo donax.</title>
        <authorList>
            <person name="Barrero R.A."/>
            <person name="Guerrero F.D."/>
            <person name="Moolhuijzen P."/>
            <person name="Goolsby J.A."/>
            <person name="Tidwell J."/>
            <person name="Bellgard S.E."/>
            <person name="Bellgard M.I."/>
        </authorList>
    </citation>
    <scope>NUCLEOTIDE SEQUENCE</scope>
    <source>
        <tissue evidence="1">Shoot tissue taken approximately 20 cm above the soil surface</tissue>
    </source>
</reference>
<proteinExistence type="predicted"/>
<sequence>MGVSYCPSGRGIHLPQPCEKGWVVTQHYCGFPKLALNSKTGCSRPVSQDRTFSLSKEHYVVVTLLLASLG</sequence>
<dbReference type="AlphaFoldDB" id="A0A0A9GZ66"/>
<name>A0A0A9GZ66_ARUDO</name>